<evidence type="ECO:0000313" key="3">
    <source>
        <dbReference type="Proteomes" id="UP000678499"/>
    </source>
</evidence>
<evidence type="ECO:0000256" key="1">
    <source>
        <dbReference type="SAM" id="MobiDB-lite"/>
    </source>
</evidence>
<proteinExistence type="predicted"/>
<feature type="compositionally biased region" description="Low complexity" evidence="1">
    <location>
        <begin position="7"/>
        <end position="16"/>
    </location>
</feature>
<sequence>MSKTILPTTVTTTTDPSPRRPDVRNAPRRKSRNTSLSSKGRRVPGEEETGNEPEWVVFFFINFYYVNANPVKVLKAEMRKLSQIREQFPEQLANAFGEVVKKSWKNISTECDRAVLEHAKQVLGPSREHLLESNKLPSQVDEVAVEVDKLTQAAVPPRRPKPVAPQQLPSHALDRLPQSSEGYLPAEFDPAYETEPVDESEEEPQTPFLTLDERIASYKPGGWFKLKSEKEWSDDPVADASSCFSQDLAGLRDVLRHMPLQVLLSIPENLVDVEDLERWSRDAELALQLDLAHDIEGKRPTGSTKTPECDDHKDSLVTSTKEAYSVPDYPKRLCVSSPENGPHRFARYVIQNSVYEDVVIPFNLPTLENLDNLKMLDFLGVPENLRSQELENVLNVCLKVEISSILNEEPEIVPDPEVIESSQNVDQEQNELQDWLDDLLT</sequence>
<feature type="region of interest" description="Disordered" evidence="1">
    <location>
        <begin position="1"/>
        <end position="48"/>
    </location>
</feature>
<dbReference type="Proteomes" id="UP000678499">
    <property type="component" value="Unassembled WGS sequence"/>
</dbReference>
<keyword evidence="3" id="KW-1185">Reference proteome</keyword>
<accession>A0A7R9BQ58</accession>
<organism evidence="2">
    <name type="scientific">Notodromas monacha</name>
    <dbReference type="NCBI Taxonomy" id="399045"/>
    <lineage>
        <taxon>Eukaryota</taxon>
        <taxon>Metazoa</taxon>
        <taxon>Ecdysozoa</taxon>
        <taxon>Arthropoda</taxon>
        <taxon>Crustacea</taxon>
        <taxon>Oligostraca</taxon>
        <taxon>Ostracoda</taxon>
        <taxon>Podocopa</taxon>
        <taxon>Podocopida</taxon>
        <taxon>Cypridocopina</taxon>
        <taxon>Cypridoidea</taxon>
        <taxon>Cyprididae</taxon>
        <taxon>Notodromas</taxon>
    </lineage>
</organism>
<dbReference type="EMBL" id="CAJPEX010001558">
    <property type="protein sequence ID" value="CAG0919398.1"/>
    <property type="molecule type" value="Genomic_DNA"/>
</dbReference>
<dbReference type="EMBL" id="OA883595">
    <property type="protein sequence ID" value="CAD7279246.1"/>
    <property type="molecule type" value="Genomic_DNA"/>
</dbReference>
<protein>
    <submittedName>
        <fullName evidence="2">Uncharacterized protein</fullName>
    </submittedName>
</protein>
<gene>
    <name evidence="2" type="ORF">NMOB1V02_LOCUS6923</name>
</gene>
<feature type="region of interest" description="Disordered" evidence="1">
    <location>
        <begin position="152"/>
        <end position="177"/>
    </location>
</feature>
<evidence type="ECO:0000313" key="2">
    <source>
        <dbReference type="EMBL" id="CAD7279246.1"/>
    </source>
</evidence>
<name>A0A7R9BQ58_9CRUS</name>
<reference evidence="2" key="1">
    <citation type="submission" date="2020-11" db="EMBL/GenBank/DDBJ databases">
        <authorList>
            <person name="Tran Van P."/>
        </authorList>
    </citation>
    <scope>NUCLEOTIDE SEQUENCE</scope>
</reference>
<dbReference type="AlphaFoldDB" id="A0A7R9BQ58"/>